<reference evidence="7" key="1">
    <citation type="submission" date="2016-11" db="UniProtKB">
        <authorList>
            <consortium name="WormBaseParasite"/>
        </authorList>
    </citation>
    <scope>IDENTIFICATION</scope>
</reference>
<dbReference type="SUPFAM" id="SSF118203">
    <property type="entry name" value="Vacuolar ATP synthase subunit C"/>
    <property type="match status" value="1"/>
</dbReference>
<keyword evidence="4 5" id="KW-0406">Ion transport</keyword>
<dbReference type="PANTHER" id="PTHR10137">
    <property type="entry name" value="V-TYPE PROTON ATPASE SUBUNIT C"/>
    <property type="match status" value="1"/>
</dbReference>
<evidence type="ECO:0000313" key="7">
    <source>
        <dbReference type="WBParaSite" id="Hba_07896"/>
    </source>
</evidence>
<evidence type="ECO:0000256" key="4">
    <source>
        <dbReference type="ARBA" id="ARBA00023065"/>
    </source>
</evidence>
<dbReference type="Gene3D" id="1.20.1460.10">
    <property type="entry name" value="subunit c (vma5p) of the yeast v-atpase, domain 2"/>
    <property type="match status" value="1"/>
</dbReference>
<comment type="similarity">
    <text evidence="1 5">Belongs to the V-ATPase C subunit family.</text>
</comment>
<dbReference type="InterPro" id="IPR036132">
    <property type="entry name" value="Vac_ATP_synth_c_sf"/>
</dbReference>
<dbReference type="GO" id="GO:0000221">
    <property type="term" value="C:vacuolar proton-transporting V-type ATPase, V1 domain"/>
    <property type="evidence" value="ECO:0007669"/>
    <property type="project" value="TreeGrafter"/>
</dbReference>
<keyword evidence="6" id="KW-1185">Reference proteome</keyword>
<dbReference type="Proteomes" id="UP000095283">
    <property type="component" value="Unplaced"/>
</dbReference>
<comment type="subunit">
    <text evidence="5">V-ATPase is a heteromultimeric enzyme made up of two complexes: the ATP-hydrolytic V1 complex and the proton translocation V0 complex. The V1 complex consists of three catalytic AB heterodimers that form a heterohexamer, three peripheral stalks each consisting of EG heterodimers, one central rotor including subunits D and F, and the regulatory subunits C and H. The proton translocation complex V0 consists of the proton transport subunit a, a ring of proteolipid subunits c9c'', rotary subunit d, subunits e and f, and two accessory subunits.</text>
</comment>
<dbReference type="InterPro" id="IPR004907">
    <property type="entry name" value="ATPase_V1-cplx_csu"/>
</dbReference>
<name>A0A1I7WS33_HETBA</name>
<evidence type="ECO:0000256" key="2">
    <source>
        <dbReference type="ARBA" id="ARBA00022448"/>
    </source>
</evidence>
<protein>
    <recommendedName>
        <fullName evidence="5">V-type proton ATPase subunit C</fullName>
    </recommendedName>
</protein>
<dbReference type="Pfam" id="PF03223">
    <property type="entry name" value="V-ATPase_C"/>
    <property type="match status" value="1"/>
</dbReference>
<keyword evidence="3 5" id="KW-0375">Hydrogen ion transport</keyword>
<accession>A0A1I7WS33</accession>
<keyword evidence="2 5" id="KW-0813">Transport</keyword>
<comment type="function">
    <text evidence="5">Subunit of the V1 complex of vacuolar(H+)-ATPase (V-ATPase), a multisubunit enzyme composed of a peripheral complex (V1) that hydrolyzes ATP and a membrane integral complex (V0) that translocates protons. V-ATPase is responsible for acidifying and maintaining the pH of intracellular compartments and in some cell types, is targeted to the plasma membrane, where it is responsible for acidifying the extracellular environment. Subunit C is necessary for the assembly of the catalytic sector of the enzyme and is likely to have a specific function in its catalytic activity.</text>
</comment>
<dbReference type="PANTHER" id="PTHR10137:SF0">
    <property type="entry name" value="V-TYPE PROTON ATPASE SUBUNIT C"/>
    <property type="match status" value="1"/>
</dbReference>
<evidence type="ECO:0000256" key="5">
    <source>
        <dbReference type="RuleBase" id="RU364010"/>
    </source>
</evidence>
<dbReference type="AlphaFoldDB" id="A0A1I7WS33"/>
<sequence>MSISSGEYDVGTLDQLVGLSDDLNKLDSTAEGVTRKLVQYFGEVLEDDKSKLAENLHVGNTILSNIYSYYYYDYDYYYYY</sequence>
<evidence type="ECO:0000256" key="1">
    <source>
        <dbReference type="ARBA" id="ARBA00006138"/>
    </source>
</evidence>
<evidence type="ECO:0000256" key="3">
    <source>
        <dbReference type="ARBA" id="ARBA00022781"/>
    </source>
</evidence>
<organism evidence="6 7">
    <name type="scientific">Heterorhabditis bacteriophora</name>
    <name type="common">Entomopathogenic nematode worm</name>
    <dbReference type="NCBI Taxonomy" id="37862"/>
    <lineage>
        <taxon>Eukaryota</taxon>
        <taxon>Metazoa</taxon>
        <taxon>Ecdysozoa</taxon>
        <taxon>Nematoda</taxon>
        <taxon>Chromadorea</taxon>
        <taxon>Rhabditida</taxon>
        <taxon>Rhabditina</taxon>
        <taxon>Rhabditomorpha</taxon>
        <taxon>Strongyloidea</taxon>
        <taxon>Heterorhabditidae</taxon>
        <taxon>Heterorhabditis</taxon>
    </lineage>
</organism>
<dbReference type="WBParaSite" id="Hba_07896">
    <property type="protein sequence ID" value="Hba_07896"/>
    <property type="gene ID" value="Hba_07896"/>
</dbReference>
<proteinExistence type="inferred from homology"/>
<dbReference type="GO" id="GO:0005765">
    <property type="term" value="C:lysosomal membrane"/>
    <property type="evidence" value="ECO:0007669"/>
    <property type="project" value="TreeGrafter"/>
</dbReference>
<dbReference type="GO" id="GO:0046961">
    <property type="term" value="F:proton-transporting ATPase activity, rotational mechanism"/>
    <property type="evidence" value="ECO:0007669"/>
    <property type="project" value="InterPro"/>
</dbReference>
<evidence type="ECO:0000313" key="6">
    <source>
        <dbReference type="Proteomes" id="UP000095283"/>
    </source>
</evidence>